<name>A0A8S5UF83_9CAUD</name>
<evidence type="ECO:0000313" key="1">
    <source>
        <dbReference type="EMBL" id="DAF93136.1"/>
    </source>
</evidence>
<protein>
    <submittedName>
        <fullName evidence="1">Uncharacterized protein</fullName>
    </submittedName>
</protein>
<accession>A0A8S5UF83</accession>
<sequence>MLLYNLFGNCDTVNISVDNKIINPFVIAFKNKKDANEMQGLINGTFLHIYGDKYFINSVVDDKSIRINILNTASMG</sequence>
<proteinExistence type="predicted"/>
<reference evidence="1" key="1">
    <citation type="journal article" date="2021" name="Proc. Natl. Acad. Sci. U.S.A.">
        <title>A Catalog of Tens of Thousands of Viruses from Human Metagenomes Reveals Hidden Associations with Chronic Diseases.</title>
        <authorList>
            <person name="Tisza M.J."/>
            <person name="Buck C.B."/>
        </authorList>
    </citation>
    <scope>NUCLEOTIDE SEQUENCE</scope>
    <source>
        <strain evidence="1">CtcyQ27</strain>
    </source>
</reference>
<organism evidence="1">
    <name type="scientific">Myoviridae sp. ctcyQ27</name>
    <dbReference type="NCBI Taxonomy" id="2825139"/>
    <lineage>
        <taxon>Viruses</taxon>
        <taxon>Duplodnaviria</taxon>
        <taxon>Heunggongvirae</taxon>
        <taxon>Uroviricota</taxon>
        <taxon>Caudoviricetes</taxon>
    </lineage>
</organism>
<dbReference type="EMBL" id="BK016080">
    <property type="protein sequence ID" value="DAF93136.1"/>
    <property type="molecule type" value="Genomic_DNA"/>
</dbReference>